<evidence type="ECO:0000259" key="1">
    <source>
        <dbReference type="Pfam" id="PF00534"/>
    </source>
</evidence>
<dbReference type="RefSeq" id="WP_230513255.1">
    <property type="nucleotide sequence ID" value="NZ_JAJITD010000022.1"/>
</dbReference>
<accession>A0ABS8K492</accession>
<dbReference type="InterPro" id="IPR001296">
    <property type="entry name" value="Glyco_trans_1"/>
</dbReference>
<evidence type="ECO:0000313" key="3">
    <source>
        <dbReference type="Proteomes" id="UP001431019"/>
    </source>
</evidence>
<dbReference type="Pfam" id="PF00534">
    <property type="entry name" value="Glycos_transf_1"/>
    <property type="match status" value="1"/>
</dbReference>
<keyword evidence="3" id="KW-1185">Reference proteome</keyword>
<evidence type="ECO:0000313" key="2">
    <source>
        <dbReference type="EMBL" id="MCC8396976.1"/>
    </source>
</evidence>
<gene>
    <name evidence="2" type="ORF">LJ656_30835</name>
</gene>
<reference evidence="2 3" key="1">
    <citation type="submission" date="2021-11" db="EMBL/GenBank/DDBJ databases">
        <authorList>
            <person name="Oh E.-T."/>
            <person name="Kim S.-B."/>
        </authorList>
    </citation>
    <scope>NUCLEOTIDE SEQUENCE [LARGE SCALE GENOMIC DNA]</scope>
    <source>
        <strain evidence="2 3">MMS20-SJTR3</strain>
    </source>
</reference>
<dbReference type="EMBL" id="JAJITD010000022">
    <property type="protein sequence ID" value="MCC8396976.1"/>
    <property type="molecule type" value="Genomic_DNA"/>
</dbReference>
<dbReference type="Proteomes" id="UP001431019">
    <property type="component" value="Unassembled WGS sequence"/>
</dbReference>
<organism evidence="2 3">
    <name type="scientific">Paraburkholderia sejongensis</name>
    <dbReference type="NCBI Taxonomy" id="2886946"/>
    <lineage>
        <taxon>Bacteria</taxon>
        <taxon>Pseudomonadati</taxon>
        <taxon>Pseudomonadota</taxon>
        <taxon>Betaproteobacteria</taxon>
        <taxon>Burkholderiales</taxon>
        <taxon>Burkholderiaceae</taxon>
        <taxon>Paraburkholderia</taxon>
    </lineage>
</organism>
<dbReference type="Gene3D" id="3.40.50.2000">
    <property type="entry name" value="Glycogen Phosphorylase B"/>
    <property type="match status" value="1"/>
</dbReference>
<feature type="domain" description="Glycosyl transferase family 1" evidence="1">
    <location>
        <begin position="317"/>
        <end position="472"/>
    </location>
</feature>
<dbReference type="PANTHER" id="PTHR46401:SF9">
    <property type="entry name" value="MANNOSYLTRANSFERASE A"/>
    <property type="match status" value="1"/>
</dbReference>
<dbReference type="PANTHER" id="PTHR46401">
    <property type="entry name" value="GLYCOSYLTRANSFERASE WBBK-RELATED"/>
    <property type="match status" value="1"/>
</dbReference>
<proteinExistence type="predicted"/>
<dbReference type="CDD" id="cd03809">
    <property type="entry name" value="GT4_MtfB-like"/>
    <property type="match status" value="1"/>
</dbReference>
<protein>
    <submittedName>
        <fullName evidence="2">Glycosyltransferase family 4 protein</fullName>
    </submittedName>
</protein>
<name>A0ABS8K492_9BURK</name>
<comment type="caution">
    <text evidence="2">The sequence shown here is derived from an EMBL/GenBank/DDBJ whole genome shotgun (WGS) entry which is preliminary data.</text>
</comment>
<dbReference type="SUPFAM" id="SSF53756">
    <property type="entry name" value="UDP-Glycosyltransferase/glycogen phosphorylase"/>
    <property type="match status" value="1"/>
</dbReference>
<sequence length="897" mass="101018">MKTKPHTIEKVAENLLRFVERKSEAPFFTSNWSAPARQALCELVSGKFDADKYNIAEIIGADEAIEILYVWLLTRRVDTGARNSFISNPAPAVRKFAALVQSIHASAEYTQNGRSTAALTFKGKSASPVLYVDVTNTIKTGARTGIQRVVREIATRLRANNVQLVTYQRSLKGFVTVAMNDGDFASSNSELVTFAEGDIYFDIDASWGDGISKWALYRDLKINGVRIVNMHYDAVPILSPQNSHPTTVIRYVEHFFAALSFSDLFVCISEAVRDDASKIASEIQSRCPPMVTIPMGGNFSHAESDGVVLDDEVAQFIAKRPYVLCVGTVEPRKNYPFFIDNIEYFRSIGLNVLIVGKKGWEEDKLIKKIQALSEENETLKWLQNVDDAALQYFYENCFAYATSSWYEGYGLPVLEALAKNCVVISSDRGALVEAGQGLSLLFDPRDFKSFTSALEKVVNDPSFYAATKENAARVCLPSWEDTAQVLMNHIGTLTAGLSAASVPANLQLVYISTNPENLKKSLESFIRHSKIDDVVVLTRGSQRAQYAELFENYPVKATILCDEEVLAAESIDVSDHQERNFLLRECLYKRPEIHDAFVALDDDCIAIETLPADHFVRNSRYVGKYFYPDMSQWRASPFGDSSYDRGQWYTATVLEEYGYPRLAYSSHQAQVIDKQLFSEVVSEFRHVRPRCFDEWSIYFNVVAHRYSNLVVSEKCTTLFWPMSYSSWTPEWFCDTVYFENYYDSNYQPGGAAYEAGIDFDTPPKLKKIVCKEAYGQYSSQRMVSKLLKDAIFRGNRTEPYATNMFGITESAAFGTPGLWCRLETSCQHEMKNVVYEIRDGNDNLVVNGMNHPQLVSQKTGLMVKLPATVGSYILTITNKSLVRNSPEHRMPVITVAI</sequence>